<feature type="region of interest" description="Disordered" evidence="4">
    <location>
        <begin position="223"/>
        <end position="242"/>
    </location>
</feature>
<dbReference type="GO" id="GO:0021556">
    <property type="term" value="P:central nervous system formation"/>
    <property type="evidence" value="ECO:0007669"/>
    <property type="project" value="TreeGrafter"/>
</dbReference>
<dbReference type="SUPFAM" id="SSF57501">
    <property type="entry name" value="Cystine-knot cytokines"/>
    <property type="match status" value="2"/>
</dbReference>
<feature type="compositionally biased region" description="Polar residues" evidence="4">
    <location>
        <begin position="95"/>
        <end position="108"/>
    </location>
</feature>
<dbReference type="OrthoDB" id="6359065at2759"/>
<dbReference type="AlphaFoldDB" id="A0A0L0BKJ8"/>
<evidence type="ECO:0000313" key="7">
    <source>
        <dbReference type="Proteomes" id="UP000037069"/>
    </source>
</evidence>
<gene>
    <name evidence="6" type="ORF">FF38_00435</name>
</gene>
<dbReference type="FunFam" id="2.10.90.10:FF:000056">
    <property type="entry name" value="Protein spaetzle"/>
    <property type="match status" value="2"/>
</dbReference>
<dbReference type="Gene3D" id="2.10.90.10">
    <property type="entry name" value="Cystine-knot cytokines"/>
    <property type="match status" value="2"/>
</dbReference>
<dbReference type="STRING" id="7375.A0A0L0BKJ8"/>
<proteinExistence type="predicted"/>
<feature type="compositionally biased region" description="Low complexity" evidence="4">
    <location>
        <begin position="197"/>
        <end position="214"/>
    </location>
</feature>
<keyword evidence="1" id="KW-0732">Signal</keyword>
<evidence type="ECO:0000256" key="1">
    <source>
        <dbReference type="ARBA" id="ARBA00022729"/>
    </source>
</evidence>
<keyword evidence="7" id="KW-1185">Reference proteome</keyword>
<feature type="region of interest" description="Disordered" evidence="4">
    <location>
        <begin position="192"/>
        <end position="216"/>
    </location>
</feature>
<evidence type="ECO:0000259" key="5">
    <source>
        <dbReference type="Pfam" id="PF16077"/>
    </source>
</evidence>
<evidence type="ECO:0000313" key="6">
    <source>
        <dbReference type="EMBL" id="KNC20610.1"/>
    </source>
</evidence>
<dbReference type="GO" id="GO:0008083">
    <property type="term" value="F:growth factor activity"/>
    <property type="evidence" value="ECO:0007669"/>
    <property type="project" value="TreeGrafter"/>
</dbReference>
<evidence type="ECO:0000256" key="3">
    <source>
        <dbReference type="ARBA" id="ARBA00023180"/>
    </source>
</evidence>
<dbReference type="EMBL" id="JRES01001712">
    <property type="protein sequence ID" value="KNC20610.1"/>
    <property type="molecule type" value="Genomic_DNA"/>
</dbReference>
<feature type="region of interest" description="Disordered" evidence="4">
    <location>
        <begin position="146"/>
        <end position="169"/>
    </location>
</feature>
<dbReference type="PANTHER" id="PTHR23199">
    <property type="entry name" value="NEUROTROPHIN 1-RELATED"/>
    <property type="match status" value="1"/>
</dbReference>
<feature type="domain" description="Spaetzle" evidence="5">
    <location>
        <begin position="538"/>
        <end position="632"/>
    </location>
</feature>
<keyword evidence="2" id="KW-1015">Disulfide bond</keyword>
<dbReference type="Pfam" id="PF16077">
    <property type="entry name" value="Spaetzle"/>
    <property type="match status" value="2"/>
</dbReference>
<dbReference type="GO" id="GO:0045087">
    <property type="term" value="P:innate immune response"/>
    <property type="evidence" value="ECO:0007669"/>
    <property type="project" value="TreeGrafter"/>
</dbReference>
<feature type="compositionally biased region" description="Basic and acidic residues" evidence="4">
    <location>
        <begin position="69"/>
        <end position="81"/>
    </location>
</feature>
<feature type="domain" description="Spaetzle" evidence="5">
    <location>
        <begin position="338"/>
        <end position="432"/>
    </location>
</feature>
<reference evidence="6 7" key="1">
    <citation type="journal article" date="2015" name="Nat. Commun.">
        <title>Lucilia cuprina genome unlocks parasitic fly biology to underpin future interventions.</title>
        <authorList>
            <person name="Anstead C.A."/>
            <person name="Korhonen P.K."/>
            <person name="Young N.D."/>
            <person name="Hall R.S."/>
            <person name="Jex A.R."/>
            <person name="Murali S.C."/>
            <person name="Hughes D.S."/>
            <person name="Lee S.F."/>
            <person name="Perry T."/>
            <person name="Stroehlein A.J."/>
            <person name="Ansell B.R."/>
            <person name="Breugelmans B."/>
            <person name="Hofmann A."/>
            <person name="Qu J."/>
            <person name="Dugan S."/>
            <person name="Lee S.L."/>
            <person name="Chao H."/>
            <person name="Dinh H."/>
            <person name="Han Y."/>
            <person name="Doddapaneni H.V."/>
            <person name="Worley K.C."/>
            <person name="Muzny D.M."/>
            <person name="Ioannidis P."/>
            <person name="Waterhouse R.M."/>
            <person name="Zdobnov E.M."/>
            <person name="James P.J."/>
            <person name="Bagnall N.H."/>
            <person name="Kotze A.C."/>
            <person name="Gibbs R.A."/>
            <person name="Richards S."/>
            <person name="Batterham P."/>
            <person name="Gasser R.B."/>
        </authorList>
    </citation>
    <scope>NUCLEOTIDE SEQUENCE [LARGE SCALE GENOMIC DNA]</scope>
    <source>
        <strain evidence="6 7">LS</strain>
        <tissue evidence="6">Full body</tissue>
    </source>
</reference>
<dbReference type="GO" id="GO:0005615">
    <property type="term" value="C:extracellular space"/>
    <property type="evidence" value="ECO:0007669"/>
    <property type="project" value="UniProtKB-ARBA"/>
</dbReference>
<comment type="caution">
    <text evidence="6">The sequence shown here is derived from an EMBL/GenBank/DDBJ whole genome shotgun (WGS) entry which is preliminary data.</text>
</comment>
<evidence type="ECO:0000256" key="2">
    <source>
        <dbReference type="ARBA" id="ARBA00023157"/>
    </source>
</evidence>
<dbReference type="InterPro" id="IPR029034">
    <property type="entry name" value="Cystine-knot_cytokine"/>
</dbReference>
<name>A0A0L0BKJ8_LUCCU</name>
<keyword evidence="3" id="KW-0325">Glycoprotein</keyword>
<accession>A0A0L0BKJ8</accession>
<feature type="region of interest" description="Disordered" evidence="4">
    <location>
        <begin position="44"/>
        <end position="110"/>
    </location>
</feature>
<dbReference type="Proteomes" id="UP000037069">
    <property type="component" value="Unassembled WGS sequence"/>
</dbReference>
<dbReference type="InterPro" id="IPR052444">
    <property type="entry name" value="Spz/Toll_ligand-like"/>
</dbReference>
<dbReference type="GO" id="GO:0005121">
    <property type="term" value="F:Toll binding"/>
    <property type="evidence" value="ECO:0007669"/>
    <property type="project" value="TreeGrafter"/>
</dbReference>
<dbReference type="PANTHER" id="PTHR23199:SF12">
    <property type="entry name" value="NEUROTROPHIN 1-RELATED"/>
    <property type="match status" value="1"/>
</dbReference>
<sequence length="638" mass="73252">MFMTNKHWIHCLIRLNDDDISETKIVCPSSQIYNERRDRAPYIESNEHNPQYLGDAVGPLGSRFRKPPSHKDNHASYRSHEQFAASPPVGHGYNPTHNNEQQHSSTDSIVDKNIRSVFTTNFGPGLYLFKNTAPFVNQSHFNSYADQMIGDQPDPYTPQSSASSSDKEFFKVQRSPNGKLSLVYNEDYVPKEEKNNTNHNTTVNQNSSSHSNESFENRFQTHFPGGLPLTKDKIETSPSSVDYTRTQDRIHFPTDEPEPETEKTVVKRKEVVDTNDCLEKDAINGKPFCTQLRNYPEKSHLEQIIKQRFSNLESFFGEDLVLPQNISQRMNNEPNEEFLCKSRVRVIYPQAGVDREYNWLVIVNIPKYKQGIRIEECVNEGSTCGENTGLSLPNRYTATCKQSYIYRSLVAYTSDDTVIKEQFKMPSCCKCVLRTEDRFVTSSEETTSGEGSESQSSIDESHCLEFDTVGNGKVFCNKLRSYPDISFLESKINDRLSMLESYFNPLLRDGGDYDFDFDYYNLNWYSRKIKNLHHNEEFLCSSRERTIYPVAAVNNEGTWTHIVNIPRYKQAINIEECTERGSTCGKSNEITVPANYTTKCRQSFADQILVAISEKKDIKLERFRIPTCCKCVLKLKGT</sequence>
<organism evidence="6 7">
    <name type="scientific">Lucilia cuprina</name>
    <name type="common">Green bottle fly</name>
    <name type="synonym">Australian sheep blowfly</name>
    <dbReference type="NCBI Taxonomy" id="7375"/>
    <lineage>
        <taxon>Eukaryota</taxon>
        <taxon>Metazoa</taxon>
        <taxon>Ecdysozoa</taxon>
        <taxon>Arthropoda</taxon>
        <taxon>Hexapoda</taxon>
        <taxon>Insecta</taxon>
        <taxon>Pterygota</taxon>
        <taxon>Neoptera</taxon>
        <taxon>Endopterygota</taxon>
        <taxon>Diptera</taxon>
        <taxon>Brachycera</taxon>
        <taxon>Muscomorpha</taxon>
        <taxon>Oestroidea</taxon>
        <taxon>Calliphoridae</taxon>
        <taxon>Luciliinae</taxon>
        <taxon>Lucilia</taxon>
    </lineage>
</organism>
<evidence type="ECO:0000256" key="4">
    <source>
        <dbReference type="SAM" id="MobiDB-lite"/>
    </source>
</evidence>
<dbReference type="InterPro" id="IPR032104">
    <property type="entry name" value="Spaetzle"/>
</dbReference>
<protein>
    <submittedName>
        <fullName evidence="6">Protein spaetzle</fullName>
    </submittedName>
</protein>